<accession>A0A8S0U7F7</accession>
<keyword evidence="1" id="KW-0418">Kinase</keyword>
<evidence type="ECO:0000313" key="2">
    <source>
        <dbReference type="Proteomes" id="UP000594638"/>
    </source>
</evidence>
<dbReference type="AlphaFoldDB" id="A0A8S0U7F7"/>
<gene>
    <name evidence="1" type="ORF">OLEA9_A007406</name>
</gene>
<keyword evidence="2" id="KW-1185">Reference proteome</keyword>
<dbReference type="Gramene" id="OE9A007406T1">
    <property type="protein sequence ID" value="OE9A007406C1"/>
    <property type="gene ID" value="OE9A007406"/>
</dbReference>
<dbReference type="Proteomes" id="UP000594638">
    <property type="component" value="Unassembled WGS sequence"/>
</dbReference>
<reference evidence="1 2" key="1">
    <citation type="submission" date="2019-12" db="EMBL/GenBank/DDBJ databases">
        <authorList>
            <person name="Alioto T."/>
            <person name="Alioto T."/>
            <person name="Gomez Garrido J."/>
        </authorList>
    </citation>
    <scope>NUCLEOTIDE SEQUENCE [LARGE SCALE GENOMIC DNA]</scope>
</reference>
<organism evidence="1 2">
    <name type="scientific">Olea europaea subsp. europaea</name>
    <dbReference type="NCBI Taxonomy" id="158383"/>
    <lineage>
        <taxon>Eukaryota</taxon>
        <taxon>Viridiplantae</taxon>
        <taxon>Streptophyta</taxon>
        <taxon>Embryophyta</taxon>
        <taxon>Tracheophyta</taxon>
        <taxon>Spermatophyta</taxon>
        <taxon>Magnoliopsida</taxon>
        <taxon>eudicotyledons</taxon>
        <taxon>Gunneridae</taxon>
        <taxon>Pentapetalae</taxon>
        <taxon>asterids</taxon>
        <taxon>lamiids</taxon>
        <taxon>Lamiales</taxon>
        <taxon>Oleaceae</taxon>
        <taxon>Oleeae</taxon>
        <taxon>Olea</taxon>
    </lineage>
</organism>
<sequence length="181" mass="20243">MPSEVKPMRPTTVDRGRGIRCIVLDLELPCEVLPYVAFNRREGIADKKIAMDAGESVDKIEGVEEEASTGGSWICSDHVFGIFGILSAGPFRWKDASGQHIEYERRPDIFRFVELTSALDEAVDYTPINSICKGTTRYASVHTHLGQTFRRDNLESLAYIHISHQRKVTFSRIPGKSASLS</sequence>
<evidence type="ECO:0000313" key="1">
    <source>
        <dbReference type="EMBL" id="CAA3013516.1"/>
    </source>
</evidence>
<keyword evidence="1" id="KW-0808">Transferase</keyword>
<protein>
    <submittedName>
        <fullName evidence="1">Casein kinase 1 HD16</fullName>
    </submittedName>
</protein>
<dbReference type="GO" id="GO:0016301">
    <property type="term" value="F:kinase activity"/>
    <property type="evidence" value="ECO:0007669"/>
    <property type="project" value="UniProtKB-KW"/>
</dbReference>
<comment type="caution">
    <text evidence="1">The sequence shown here is derived from an EMBL/GenBank/DDBJ whole genome shotgun (WGS) entry which is preliminary data.</text>
</comment>
<name>A0A8S0U7F7_OLEEU</name>
<proteinExistence type="predicted"/>
<dbReference type="EMBL" id="CACTIH010007440">
    <property type="protein sequence ID" value="CAA3013516.1"/>
    <property type="molecule type" value="Genomic_DNA"/>
</dbReference>
<dbReference type="Gene3D" id="1.10.510.10">
    <property type="entry name" value="Transferase(Phosphotransferase) domain 1"/>
    <property type="match status" value="1"/>
</dbReference>